<dbReference type="AlphaFoldDB" id="A0A3D8JBY2"/>
<organism evidence="1 2">
    <name type="scientific">Helicobacter anseris</name>
    <dbReference type="NCBI Taxonomy" id="375926"/>
    <lineage>
        <taxon>Bacteria</taxon>
        <taxon>Pseudomonadati</taxon>
        <taxon>Campylobacterota</taxon>
        <taxon>Epsilonproteobacteria</taxon>
        <taxon>Campylobacterales</taxon>
        <taxon>Helicobacteraceae</taxon>
        <taxon>Helicobacter</taxon>
    </lineage>
</organism>
<dbReference type="Proteomes" id="UP000256695">
    <property type="component" value="Unassembled WGS sequence"/>
</dbReference>
<reference evidence="1 2" key="1">
    <citation type="submission" date="2018-04" db="EMBL/GenBank/DDBJ databases">
        <title>Novel Campyloabacter and Helicobacter Species and Strains.</title>
        <authorList>
            <person name="Mannion A.J."/>
            <person name="Shen Z."/>
            <person name="Fox J.G."/>
        </authorList>
    </citation>
    <scope>NUCLEOTIDE SEQUENCE [LARGE SCALE GENOMIC DNA]</scope>
    <source>
        <strain evidence="1 2">MIT 04-9362</strain>
    </source>
</reference>
<evidence type="ECO:0000313" key="2">
    <source>
        <dbReference type="Proteomes" id="UP000256695"/>
    </source>
</evidence>
<accession>A0A3D8JBY2</accession>
<keyword evidence="2" id="KW-1185">Reference proteome</keyword>
<protein>
    <recommendedName>
        <fullName evidence="3">Porin</fullName>
    </recommendedName>
</protein>
<name>A0A3D8JBY2_9HELI</name>
<dbReference type="RefSeq" id="WP_115578466.1">
    <property type="nucleotide sequence ID" value="NZ_NXLX01000002.1"/>
</dbReference>
<dbReference type="OrthoDB" id="5314481at2"/>
<dbReference type="EMBL" id="NXLX01000002">
    <property type="protein sequence ID" value="RDU74411.1"/>
    <property type="molecule type" value="Genomic_DNA"/>
</dbReference>
<comment type="caution">
    <text evidence="1">The sequence shown here is derived from an EMBL/GenBank/DDBJ whole genome shotgun (WGS) entry which is preliminary data.</text>
</comment>
<evidence type="ECO:0000313" key="1">
    <source>
        <dbReference type="EMBL" id="RDU74411.1"/>
    </source>
</evidence>
<sequence>MKRLFISGIILSSCLEAQEKLENQSKEAQGETNAKTIVSQVVNGTKVNGFAFARHFSNFNDLGGNSQQYRLKLDVTTGELNGYSVTGGILFSQGSSTPTNTSSTHGAVQGSRGTAYNGNFSDRFGISNFYASKNIKTEIMSFNAKLGKMNIVSPFSDKNLDLSTGFEASLKHNNINYFFHYADSWMSDTLGYVFRRSNLKTSSGSSIGTNQDAAAIGIGNDLFILGISGKNLYNMDFNIYAANALNFINLLFFADTTYNMKTDFGNFTFKAQVSTANINHTPNLLLGGNRGSNITSDFHNTLKDQAMFRGIYNLLISYKYDKFGLKVGYLGSFGDGYGVSLTSKGGIDVGGKMWYSNFTATYEGFGVLSSGSKKNTDIQVAYFATEYGFKYPIKISLDIAYITGNNNFYLTTSSKPIDVKLLEITPSIKYNFTKQLEVSAQSAFYIGDLDLVKTRLELKYTF</sequence>
<proteinExistence type="predicted"/>
<evidence type="ECO:0008006" key="3">
    <source>
        <dbReference type="Google" id="ProtNLM"/>
    </source>
</evidence>
<gene>
    <name evidence="1" type="ORF">CQA57_01495</name>
</gene>